<dbReference type="EMBL" id="KN831956">
    <property type="protein sequence ID" value="KIO08712.1"/>
    <property type="molecule type" value="Genomic_DNA"/>
</dbReference>
<reference evidence="3" key="2">
    <citation type="submission" date="2015-01" db="EMBL/GenBank/DDBJ databases">
        <title>Evolutionary Origins and Diversification of the Mycorrhizal Mutualists.</title>
        <authorList>
            <consortium name="DOE Joint Genome Institute"/>
            <consortium name="Mycorrhizal Genomics Consortium"/>
            <person name="Kohler A."/>
            <person name="Kuo A."/>
            <person name="Nagy L.G."/>
            <person name="Floudas D."/>
            <person name="Copeland A."/>
            <person name="Barry K.W."/>
            <person name="Cichocki N."/>
            <person name="Veneault-Fourrey C."/>
            <person name="LaButti K."/>
            <person name="Lindquist E.A."/>
            <person name="Lipzen A."/>
            <person name="Lundell T."/>
            <person name="Morin E."/>
            <person name="Murat C."/>
            <person name="Riley R."/>
            <person name="Ohm R."/>
            <person name="Sun H."/>
            <person name="Tunlid A."/>
            <person name="Henrissat B."/>
            <person name="Grigoriev I.V."/>
            <person name="Hibbett D.S."/>
            <person name="Martin F."/>
        </authorList>
    </citation>
    <scope>NUCLEOTIDE SEQUENCE [LARGE SCALE GENOMIC DNA]</scope>
    <source>
        <strain evidence="3">Marx 270</strain>
    </source>
</reference>
<name>A0A0C3KGI3_PISTI</name>
<protein>
    <recommendedName>
        <fullName evidence="4">Secreted protein</fullName>
    </recommendedName>
</protein>
<gene>
    <name evidence="2" type="ORF">M404DRAFT_324063</name>
</gene>
<evidence type="ECO:0000313" key="2">
    <source>
        <dbReference type="EMBL" id="KIO08712.1"/>
    </source>
</evidence>
<organism evidence="2 3">
    <name type="scientific">Pisolithus tinctorius Marx 270</name>
    <dbReference type="NCBI Taxonomy" id="870435"/>
    <lineage>
        <taxon>Eukaryota</taxon>
        <taxon>Fungi</taxon>
        <taxon>Dikarya</taxon>
        <taxon>Basidiomycota</taxon>
        <taxon>Agaricomycotina</taxon>
        <taxon>Agaricomycetes</taxon>
        <taxon>Agaricomycetidae</taxon>
        <taxon>Boletales</taxon>
        <taxon>Sclerodermatineae</taxon>
        <taxon>Pisolithaceae</taxon>
        <taxon>Pisolithus</taxon>
    </lineage>
</organism>
<dbReference type="InParanoid" id="A0A0C3KGI3"/>
<proteinExistence type="predicted"/>
<dbReference type="AlphaFoldDB" id="A0A0C3KGI3"/>
<evidence type="ECO:0000256" key="1">
    <source>
        <dbReference type="SAM" id="SignalP"/>
    </source>
</evidence>
<reference evidence="2 3" key="1">
    <citation type="submission" date="2014-04" db="EMBL/GenBank/DDBJ databases">
        <authorList>
            <consortium name="DOE Joint Genome Institute"/>
            <person name="Kuo A."/>
            <person name="Kohler A."/>
            <person name="Costa M.D."/>
            <person name="Nagy L.G."/>
            <person name="Floudas D."/>
            <person name="Copeland A."/>
            <person name="Barry K.W."/>
            <person name="Cichocki N."/>
            <person name="Veneault-Fourrey C."/>
            <person name="LaButti K."/>
            <person name="Lindquist E.A."/>
            <person name="Lipzen A."/>
            <person name="Lundell T."/>
            <person name="Morin E."/>
            <person name="Murat C."/>
            <person name="Sun H."/>
            <person name="Tunlid A."/>
            <person name="Henrissat B."/>
            <person name="Grigoriev I.V."/>
            <person name="Hibbett D.S."/>
            <person name="Martin F."/>
            <person name="Nordberg H.P."/>
            <person name="Cantor M.N."/>
            <person name="Hua S.X."/>
        </authorList>
    </citation>
    <scope>NUCLEOTIDE SEQUENCE [LARGE SCALE GENOMIC DNA]</scope>
    <source>
        <strain evidence="2 3">Marx 270</strain>
    </source>
</reference>
<dbReference type="OrthoDB" id="10270920at2759"/>
<dbReference type="HOGENOM" id="CLU_1540686_0_0_1"/>
<keyword evidence="3" id="KW-1185">Reference proteome</keyword>
<evidence type="ECO:0000313" key="3">
    <source>
        <dbReference type="Proteomes" id="UP000054217"/>
    </source>
</evidence>
<keyword evidence="1" id="KW-0732">Signal</keyword>
<sequence>MIAREIRCPRASCAILSLFLSLSVGTSPFPSFCGAPPIFSADIMPASYRGEPVLIGDTSRRPSAGHVVLCATPRSSRTILQVHSFQCLPLRMSCHCMIMPGGPYSDIATVQAKGARRHCFPRLPVFGRDRTFCKAGAICFGSKRDTELAGPRYTGRFPENNPLAFFWSVRDLDC</sequence>
<dbReference type="Proteomes" id="UP000054217">
    <property type="component" value="Unassembled WGS sequence"/>
</dbReference>
<accession>A0A0C3KGI3</accession>
<feature type="signal peptide" evidence="1">
    <location>
        <begin position="1"/>
        <end position="25"/>
    </location>
</feature>
<feature type="chain" id="PRO_5002179359" description="Secreted protein" evidence="1">
    <location>
        <begin position="26"/>
        <end position="174"/>
    </location>
</feature>
<evidence type="ECO:0008006" key="4">
    <source>
        <dbReference type="Google" id="ProtNLM"/>
    </source>
</evidence>